<dbReference type="RefSeq" id="WP_217795078.1">
    <property type="nucleotide sequence ID" value="NZ_JAHSPG010000018.1"/>
</dbReference>
<evidence type="ECO:0008006" key="4">
    <source>
        <dbReference type="Google" id="ProtNLM"/>
    </source>
</evidence>
<proteinExistence type="predicted"/>
<accession>A0A9E2W9Z8</accession>
<feature type="signal peptide" evidence="1">
    <location>
        <begin position="1"/>
        <end position="24"/>
    </location>
</feature>
<dbReference type="AlphaFoldDB" id="A0A9E2W9Z8"/>
<evidence type="ECO:0000313" key="2">
    <source>
        <dbReference type="EMBL" id="MBV4360572.1"/>
    </source>
</evidence>
<evidence type="ECO:0000313" key="3">
    <source>
        <dbReference type="Proteomes" id="UP000812270"/>
    </source>
</evidence>
<keyword evidence="1" id="KW-0732">Signal</keyword>
<organism evidence="2 3">
    <name type="scientific">Pinibacter aurantiacus</name>
    <dbReference type="NCBI Taxonomy" id="2851599"/>
    <lineage>
        <taxon>Bacteria</taxon>
        <taxon>Pseudomonadati</taxon>
        <taxon>Bacteroidota</taxon>
        <taxon>Chitinophagia</taxon>
        <taxon>Chitinophagales</taxon>
        <taxon>Chitinophagaceae</taxon>
        <taxon>Pinibacter</taxon>
    </lineage>
</organism>
<reference evidence="2" key="1">
    <citation type="submission" date="2021-06" db="EMBL/GenBank/DDBJ databases">
        <authorList>
            <person name="Huq M.A."/>
        </authorList>
    </citation>
    <scope>NUCLEOTIDE SEQUENCE</scope>
    <source>
        <strain evidence="2">MAH-26</strain>
    </source>
</reference>
<comment type="caution">
    <text evidence="2">The sequence shown here is derived from an EMBL/GenBank/DDBJ whole genome shotgun (WGS) entry which is preliminary data.</text>
</comment>
<gene>
    <name evidence="2" type="ORF">KTO63_25635</name>
</gene>
<evidence type="ECO:0000256" key="1">
    <source>
        <dbReference type="SAM" id="SignalP"/>
    </source>
</evidence>
<dbReference type="Proteomes" id="UP000812270">
    <property type="component" value="Unassembled WGS sequence"/>
</dbReference>
<name>A0A9E2W9Z8_9BACT</name>
<protein>
    <recommendedName>
        <fullName evidence="4">DUF4843 domain-containing protein</fullName>
    </recommendedName>
</protein>
<dbReference type="EMBL" id="JAHSPG010000018">
    <property type="protein sequence ID" value="MBV4360572.1"/>
    <property type="molecule type" value="Genomic_DNA"/>
</dbReference>
<sequence length="177" mass="19810">MNFKTSILSTIALLLGIATLSSCNKEDYPKSDPTYDNYYYIGYESPYQYPWNNTKVSVTKNQTALVKFPVQFHSAFVRNYDAVAKYVVSVYGLATPAVAGVDFDVVDKNGTKIVVADTVYTMTFPQAKNAYDTIYVKLLNNAASGTRTVNIDLIKNVTDQYTVGTFSQAYRRPLEIK</sequence>
<dbReference type="PROSITE" id="PS51257">
    <property type="entry name" value="PROKAR_LIPOPROTEIN"/>
    <property type="match status" value="1"/>
</dbReference>
<feature type="chain" id="PRO_5039681464" description="DUF4843 domain-containing protein" evidence="1">
    <location>
        <begin position="25"/>
        <end position="177"/>
    </location>
</feature>
<keyword evidence="3" id="KW-1185">Reference proteome</keyword>